<dbReference type="PROSITE" id="PS50011">
    <property type="entry name" value="PROTEIN_KINASE_DOM"/>
    <property type="match status" value="1"/>
</dbReference>
<dbReference type="SMART" id="SM00220">
    <property type="entry name" value="S_TKc"/>
    <property type="match status" value="1"/>
</dbReference>
<reference evidence="14 15" key="1">
    <citation type="journal article" date="2016" name="Nat. Commun.">
        <title>Extremotolerant tardigrade genome and improved radiotolerance of human cultured cells by tardigrade-unique protein.</title>
        <authorList>
            <person name="Hashimoto T."/>
            <person name="Horikawa D.D."/>
            <person name="Saito Y."/>
            <person name="Kuwahara H."/>
            <person name="Kozuka-Hata H."/>
            <person name="Shin-I T."/>
            <person name="Minakuchi Y."/>
            <person name="Ohishi K."/>
            <person name="Motoyama A."/>
            <person name="Aizu T."/>
            <person name="Enomoto A."/>
            <person name="Kondo K."/>
            <person name="Tanaka S."/>
            <person name="Hara Y."/>
            <person name="Koshikawa S."/>
            <person name="Sagara H."/>
            <person name="Miura T."/>
            <person name="Yokobori S."/>
            <person name="Miyagawa K."/>
            <person name="Suzuki Y."/>
            <person name="Kubo T."/>
            <person name="Oyama M."/>
            <person name="Kohara Y."/>
            <person name="Fujiyama A."/>
            <person name="Arakawa K."/>
            <person name="Katayama T."/>
            <person name="Toyoda A."/>
            <person name="Kunieda T."/>
        </authorList>
    </citation>
    <scope>NUCLEOTIDE SEQUENCE [LARGE SCALE GENOMIC DNA]</scope>
    <source>
        <strain evidence="14 15">YOKOZUNA-1</strain>
    </source>
</reference>
<dbReference type="InterPro" id="IPR000719">
    <property type="entry name" value="Prot_kinase_dom"/>
</dbReference>
<keyword evidence="2" id="KW-0723">Serine/threonine-protein kinase</keyword>
<feature type="compositionally biased region" description="Low complexity" evidence="11">
    <location>
        <begin position="22"/>
        <end position="36"/>
    </location>
</feature>
<dbReference type="PROSITE" id="PS51285">
    <property type="entry name" value="AGC_KINASE_CTER"/>
    <property type="match status" value="1"/>
</dbReference>
<evidence type="ECO:0000256" key="2">
    <source>
        <dbReference type="ARBA" id="ARBA00022527"/>
    </source>
</evidence>
<keyword evidence="5 10" id="KW-0547">Nucleotide-binding</keyword>
<keyword evidence="6" id="KW-0418">Kinase</keyword>
<feature type="region of interest" description="Disordered" evidence="11">
    <location>
        <begin position="716"/>
        <end position="739"/>
    </location>
</feature>
<dbReference type="InterPro" id="IPR000961">
    <property type="entry name" value="AGC-kinase_C"/>
</dbReference>
<evidence type="ECO:0000256" key="10">
    <source>
        <dbReference type="PROSITE-ProRule" id="PRU10141"/>
    </source>
</evidence>
<dbReference type="EMBL" id="BDGG01000017">
    <property type="protein sequence ID" value="GAV08256.1"/>
    <property type="molecule type" value="Genomic_DNA"/>
</dbReference>
<protein>
    <recommendedName>
        <fullName evidence="1">non-specific serine/threonine protein kinase</fullName>
        <ecNumber evidence="1">2.7.11.1</ecNumber>
    </recommendedName>
</protein>
<sequence length="867" mass="97361">MNTPQHGLYKAAHSTQTQRNGLPPKTSKPLLSSPSTVPTNIASGGRQDEVYQDNLRASSFSSNSSSSSINLNGSASYGHNGSRHPVENSTGSKWTKETTSPVKSFPVSAHESHPESLSRPSLSSVSAVQASLPALEARHVKSQEVAKPILQHAMAPRKSIGISSQTPGTFQRYNVNPSRPKAVGPLASGRCEALTLVNAAPPPPPPAYDQLQHLNGTTTSQKALFGTNGSISVENEQQPGQNTGYNKHAMVLMSPMERPDTEDSVISEEDPRPELYISNRPRWSAKAYQLYMTLRLENILKYCEERRHRRLLLEQELDKSDFDEERRQLFRQALNHHESRHLRWKRSRKMGTKDFDKVRTVGVGAFGEVVLARKKDSGDYFAIKILNKADIKRRNQDAHVTAERDILSEASNEWVVKLFYSFQDEVNLYFVMEYVAGGDLMRVLEELQQFDEELARFYTSELVLAIGSVHEMGFVHRDIKPDNILIDRHGHIKLTDFGLCTGHRWTHRSQNYHASETAQTIHVRTDSLAFPNRQHQIQATNQHKRGSGRRLGGPMLHRSKKVHQRQLAHSQVGTPNYMAPEVITSNSQSGYTQVCDWWSMGVILYEMLYGRPPFHAESAEDIQYNIIHHDETLRLNMGYNLSPAAVDLVAGLICSAEDRLGSRGTDEIKNHPFFQEVDWSSDLRQRQAPYVPLIRSPEDTSNFDVFPEYSSAFPSESASSKSSLQSSPQKTNNPSPAMDDKSHHFFEFTFRRFFDTQTFDKVAVLRTPICENEEGNAVPDYSSQYNLHQPANDSWNVTAPPPLLTQSYAPESAMAYQCIREPPPYSAAVNFDAAILRGLNVTGRIQGISGHVQPRSAQRDDNAAVYV</sequence>
<keyword evidence="3" id="KW-0597">Phosphoprotein</keyword>
<dbReference type="InterPro" id="IPR011009">
    <property type="entry name" value="Kinase-like_dom_sf"/>
</dbReference>
<gene>
    <name evidence="14" type="primary">RvY_17979-1</name>
    <name evidence="14" type="synonym">RvY_17979.1</name>
    <name evidence="14" type="ORF">RvY_17979</name>
</gene>
<evidence type="ECO:0000256" key="1">
    <source>
        <dbReference type="ARBA" id="ARBA00012513"/>
    </source>
</evidence>
<dbReference type="GO" id="GO:0031032">
    <property type="term" value="P:actomyosin structure organization"/>
    <property type="evidence" value="ECO:0007669"/>
    <property type="project" value="TreeGrafter"/>
</dbReference>
<dbReference type="AlphaFoldDB" id="A0A1D1W4R8"/>
<evidence type="ECO:0000256" key="5">
    <source>
        <dbReference type="ARBA" id="ARBA00022741"/>
    </source>
</evidence>
<evidence type="ECO:0000313" key="15">
    <source>
        <dbReference type="Proteomes" id="UP000186922"/>
    </source>
</evidence>
<dbReference type="SUPFAM" id="SSF56112">
    <property type="entry name" value="Protein kinase-like (PK-like)"/>
    <property type="match status" value="1"/>
</dbReference>
<dbReference type="SMART" id="SM00133">
    <property type="entry name" value="S_TK_X"/>
    <property type="match status" value="1"/>
</dbReference>
<organism evidence="14 15">
    <name type="scientific">Ramazzottius varieornatus</name>
    <name type="common">Water bear</name>
    <name type="synonym">Tardigrade</name>
    <dbReference type="NCBI Taxonomy" id="947166"/>
    <lineage>
        <taxon>Eukaryota</taxon>
        <taxon>Metazoa</taxon>
        <taxon>Ecdysozoa</taxon>
        <taxon>Tardigrada</taxon>
        <taxon>Eutardigrada</taxon>
        <taxon>Parachela</taxon>
        <taxon>Hypsibioidea</taxon>
        <taxon>Ramazzottiidae</taxon>
        <taxon>Ramazzottius</taxon>
    </lineage>
</organism>
<evidence type="ECO:0000256" key="11">
    <source>
        <dbReference type="SAM" id="MobiDB-lite"/>
    </source>
</evidence>
<dbReference type="PROSITE" id="PS00108">
    <property type="entry name" value="PROTEIN_KINASE_ST"/>
    <property type="match status" value="1"/>
</dbReference>
<comment type="caution">
    <text evidence="14">The sequence shown here is derived from an EMBL/GenBank/DDBJ whole genome shotgun (WGS) entry which is preliminary data.</text>
</comment>
<evidence type="ECO:0000256" key="3">
    <source>
        <dbReference type="ARBA" id="ARBA00022553"/>
    </source>
</evidence>
<dbReference type="InterPro" id="IPR017441">
    <property type="entry name" value="Protein_kinase_ATP_BS"/>
</dbReference>
<evidence type="ECO:0000259" key="13">
    <source>
        <dbReference type="PROSITE" id="PS51285"/>
    </source>
</evidence>
<dbReference type="STRING" id="947166.A0A1D1W4R8"/>
<name>A0A1D1W4R8_RAMVA</name>
<feature type="compositionally biased region" description="Low complexity" evidence="11">
    <location>
        <begin position="716"/>
        <end position="730"/>
    </location>
</feature>
<comment type="catalytic activity">
    <reaction evidence="9">
        <text>L-seryl-[protein] + ATP = O-phospho-L-seryl-[protein] + ADP + H(+)</text>
        <dbReference type="Rhea" id="RHEA:17989"/>
        <dbReference type="Rhea" id="RHEA-COMP:9863"/>
        <dbReference type="Rhea" id="RHEA-COMP:11604"/>
        <dbReference type="ChEBI" id="CHEBI:15378"/>
        <dbReference type="ChEBI" id="CHEBI:29999"/>
        <dbReference type="ChEBI" id="CHEBI:30616"/>
        <dbReference type="ChEBI" id="CHEBI:83421"/>
        <dbReference type="ChEBI" id="CHEBI:456216"/>
        <dbReference type="EC" id="2.7.11.1"/>
    </reaction>
</comment>
<evidence type="ECO:0000313" key="14">
    <source>
        <dbReference type="EMBL" id="GAV08256.1"/>
    </source>
</evidence>
<evidence type="ECO:0000256" key="6">
    <source>
        <dbReference type="ARBA" id="ARBA00022777"/>
    </source>
</evidence>
<keyword evidence="7 10" id="KW-0067">ATP-binding</keyword>
<dbReference type="PROSITE" id="PS00107">
    <property type="entry name" value="PROTEIN_KINASE_ATP"/>
    <property type="match status" value="1"/>
</dbReference>
<dbReference type="GO" id="GO:0005856">
    <property type="term" value="C:cytoskeleton"/>
    <property type="evidence" value="ECO:0007669"/>
    <property type="project" value="TreeGrafter"/>
</dbReference>
<feature type="binding site" evidence="10">
    <location>
        <position position="384"/>
    </location>
    <ligand>
        <name>ATP</name>
        <dbReference type="ChEBI" id="CHEBI:30616"/>
    </ligand>
</feature>
<dbReference type="EC" id="2.7.11.1" evidence="1"/>
<feature type="compositionally biased region" description="Polar residues" evidence="11">
    <location>
        <begin position="87"/>
        <end position="102"/>
    </location>
</feature>
<dbReference type="FunFam" id="3.30.200.20:FF:000192">
    <property type="entry name" value="Serine/threonine-protein kinase cot-1"/>
    <property type="match status" value="1"/>
</dbReference>
<dbReference type="Gene3D" id="1.10.510.10">
    <property type="entry name" value="Transferase(Phosphotransferase) domain 1"/>
    <property type="match status" value="1"/>
</dbReference>
<dbReference type="OrthoDB" id="3638488at2759"/>
<dbReference type="GO" id="GO:0004674">
    <property type="term" value="F:protein serine/threonine kinase activity"/>
    <property type="evidence" value="ECO:0007669"/>
    <property type="project" value="UniProtKB-KW"/>
</dbReference>
<evidence type="ECO:0000256" key="7">
    <source>
        <dbReference type="ARBA" id="ARBA00022840"/>
    </source>
</evidence>
<keyword evidence="15" id="KW-1185">Reference proteome</keyword>
<feature type="region of interest" description="Disordered" evidence="11">
    <location>
        <begin position="1"/>
        <end position="122"/>
    </location>
</feature>
<accession>A0A1D1W4R8</accession>
<comment type="catalytic activity">
    <reaction evidence="8">
        <text>L-threonyl-[protein] + ATP = O-phospho-L-threonyl-[protein] + ADP + H(+)</text>
        <dbReference type="Rhea" id="RHEA:46608"/>
        <dbReference type="Rhea" id="RHEA-COMP:11060"/>
        <dbReference type="Rhea" id="RHEA-COMP:11605"/>
        <dbReference type="ChEBI" id="CHEBI:15378"/>
        <dbReference type="ChEBI" id="CHEBI:30013"/>
        <dbReference type="ChEBI" id="CHEBI:30616"/>
        <dbReference type="ChEBI" id="CHEBI:61977"/>
        <dbReference type="ChEBI" id="CHEBI:456216"/>
        <dbReference type="EC" id="2.7.11.1"/>
    </reaction>
</comment>
<dbReference type="GO" id="GO:0005524">
    <property type="term" value="F:ATP binding"/>
    <property type="evidence" value="ECO:0007669"/>
    <property type="project" value="UniProtKB-UniRule"/>
</dbReference>
<evidence type="ECO:0000256" key="4">
    <source>
        <dbReference type="ARBA" id="ARBA00022679"/>
    </source>
</evidence>
<dbReference type="PANTHER" id="PTHR22988:SF71">
    <property type="entry name" value="CITRON RHO-INTERACTING KINASE"/>
    <property type="match status" value="1"/>
</dbReference>
<keyword evidence="4" id="KW-0808">Transferase</keyword>
<evidence type="ECO:0000256" key="8">
    <source>
        <dbReference type="ARBA" id="ARBA00047899"/>
    </source>
</evidence>
<dbReference type="InterPro" id="IPR008271">
    <property type="entry name" value="Ser/Thr_kinase_AS"/>
</dbReference>
<feature type="compositionally biased region" description="Low complexity" evidence="11">
    <location>
        <begin position="58"/>
        <end position="76"/>
    </location>
</feature>
<dbReference type="Gene3D" id="3.30.200.20">
    <property type="entry name" value="Phosphorylase Kinase, domain 1"/>
    <property type="match status" value="1"/>
</dbReference>
<feature type="domain" description="AGC-kinase C-terminal" evidence="13">
    <location>
        <begin position="675"/>
        <end position="760"/>
    </location>
</feature>
<feature type="domain" description="Protein kinase" evidence="12">
    <location>
        <begin position="355"/>
        <end position="674"/>
    </location>
</feature>
<dbReference type="GO" id="GO:0005737">
    <property type="term" value="C:cytoplasm"/>
    <property type="evidence" value="ECO:0007669"/>
    <property type="project" value="TreeGrafter"/>
</dbReference>
<dbReference type="Pfam" id="PF00069">
    <property type="entry name" value="Pkinase"/>
    <property type="match status" value="2"/>
</dbReference>
<proteinExistence type="predicted"/>
<dbReference type="InterPro" id="IPR050839">
    <property type="entry name" value="Rho-assoc_Ser/Thr_Kinase"/>
</dbReference>
<dbReference type="Proteomes" id="UP000186922">
    <property type="component" value="Unassembled WGS sequence"/>
</dbReference>
<dbReference type="PANTHER" id="PTHR22988">
    <property type="entry name" value="MYOTONIC DYSTROPHY S/T KINASE-RELATED"/>
    <property type="match status" value="1"/>
</dbReference>
<evidence type="ECO:0000259" key="12">
    <source>
        <dbReference type="PROSITE" id="PS50011"/>
    </source>
</evidence>
<evidence type="ECO:0000256" key="9">
    <source>
        <dbReference type="ARBA" id="ARBA00048679"/>
    </source>
</evidence>